<dbReference type="InterPro" id="IPR057727">
    <property type="entry name" value="WCX_dom"/>
</dbReference>
<comment type="caution">
    <text evidence="4">The sequence shown here is derived from an EMBL/GenBank/DDBJ whole genome shotgun (WGS) entry which is preliminary data.</text>
</comment>
<dbReference type="InterPro" id="IPR026881">
    <property type="entry name" value="WYL_dom"/>
</dbReference>
<evidence type="ECO:0000259" key="3">
    <source>
        <dbReference type="Pfam" id="PF25583"/>
    </source>
</evidence>
<dbReference type="InterPro" id="IPR013196">
    <property type="entry name" value="HTH_11"/>
</dbReference>
<dbReference type="SUPFAM" id="SSF46785">
    <property type="entry name" value="Winged helix' DNA-binding domain"/>
    <property type="match status" value="1"/>
</dbReference>
<dbReference type="InterPro" id="IPR036390">
    <property type="entry name" value="WH_DNA-bd_sf"/>
</dbReference>
<dbReference type="InterPro" id="IPR051534">
    <property type="entry name" value="CBASS_pafABC_assoc_protein"/>
</dbReference>
<dbReference type="PROSITE" id="PS52050">
    <property type="entry name" value="WYL"/>
    <property type="match status" value="1"/>
</dbReference>
<sequence length="314" mass="36087">MNKTDRLLAIVLTLQSRKSLRAEDLAAEFETSVRTIYRDMQALSEAGVPIVGAPGMGYSLMEGYFLPPVSFTSEEAVALLIGTDFIGRYFDDLYGSRAESSRRKIEAILPEDIRSETNRIRAAIRLLSESRDDTSGEYALLGKLRLAVLQQRKVRLLYIRIAPGTHREQRSERTVSPYGLILVQGRWILLGYCELRQEIRHFRVSRIANLTLMEESFSLPEDFDLQAYSPPDDRNEVVIVQASPEIADHLKETGNFYLDNMEEQKDRLVLTLRVRRPEDILSWIMSYGANMSVLQPESLRIRIREEAQNMLKHY</sequence>
<reference evidence="4 5" key="1">
    <citation type="submission" date="2018-12" db="EMBL/GenBank/DDBJ databases">
        <authorList>
            <person name="Sun L."/>
            <person name="Chen Z."/>
        </authorList>
    </citation>
    <scope>NUCLEOTIDE SEQUENCE [LARGE SCALE GENOMIC DNA]</scope>
    <source>
        <strain evidence="4 5">3-5-3</strain>
    </source>
</reference>
<dbReference type="Pfam" id="PF13280">
    <property type="entry name" value="WYL"/>
    <property type="match status" value="1"/>
</dbReference>
<feature type="domain" description="Helix-turn-helix type 11" evidence="1">
    <location>
        <begin position="6"/>
        <end position="58"/>
    </location>
</feature>
<evidence type="ECO:0000259" key="2">
    <source>
        <dbReference type="Pfam" id="PF13280"/>
    </source>
</evidence>
<proteinExistence type="predicted"/>
<dbReference type="PIRSF" id="PIRSF016838">
    <property type="entry name" value="PafC"/>
    <property type="match status" value="1"/>
</dbReference>
<dbReference type="AlphaFoldDB" id="A0A433XHE2"/>
<feature type="domain" description="WYL" evidence="2">
    <location>
        <begin position="140"/>
        <end position="211"/>
    </location>
</feature>
<evidence type="ECO:0000313" key="5">
    <source>
        <dbReference type="Proteomes" id="UP000272464"/>
    </source>
</evidence>
<dbReference type="RefSeq" id="WP_127198606.1">
    <property type="nucleotide sequence ID" value="NZ_RZNX01000002.1"/>
</dbReference>
<evidence type="ECO:0000313" key="4">
    <source>
        <dbReference type="EMBL" id="RUT33492.1"/>
    </source>
</evidence>
<dbReference type="Gene3D" id="1.10.10.10">
    <property type="entry name" value="Winged helix-like DNA-binding domain superfamily/Winged helix DNA-binding domain"/>
    <property type="match status" value="1"/>
</dbReference>
<dbReference type="InterPro" id="IPR036388">
    <property type="entry name" value="WH-like_DNA-bd_sf"/>
</dbReference>
<dbReference type="Proteomes" id="UP000272464">
    <property type="component" value="Unassembled WGS sequence"/>
</dbReference>
<dbReference type="EMBL" id="RZNX01000002">
    <property type="protein sequence ID" value="RUT33492.1"/>
    <property type="molecule type" value="Genomic_DNA"/>
</dbReference>
<dbReference type="PANTHER" id="PTHR34580:SF1">
    <property type="entry name" value="PROTEIN PAFC"/>
    <property type="match status" value="1"/>
</dbReference>
<accession>A0A433XHE2</accession>
<protein>
    <submittedName>
        <fullName evidence="4">YafY family transcriptional regulator</fullName>
    </submittedName>
</protein>
<feature type="domain" description="WCX" evidence="3">
    <location>
        <begin position="238"/>
        <end position="311"/>
    </location>
</feature>
<dbReference type="Pfam" id="PF08279">
    <property type="entry name" value="HTH_11"/>
    <property type="match status" value="1"/>
</dbReference>
<dbReference type="OrthoDB" id="9815009at2"/>
<dbReference type="Pfam" id="PF25583">
    <property type="entry name" value="WCX"/>
    <property type="match status" value="1"/>
</dbReference>
<keyword evidence="5" id="KW-1185">Reference proteome</keyword>
<evidence type="ECO:0000259" key="1">
    <source>
        <dbReference type="Pfam" id="PF08279"/>
    </source>
</evidence>
<dbReference type="InterPro" id="IPR028349">
    <property type="entry name" value="PafC-like"/>
</dbReference>
<organism evidence="4 5">
    <name type="scientific">Paenibacillus zeisoli</name>
    <dbReference type="NCBI Taxonomy" id="2496267"/>
    <lineage>
        <taxon>Bacteria</taxon>
        <taxon>Bacillati</taxon>
        <taxon>Bacillota</taxon>
        <taxon>Bacilli</taxon>
        <taxon>Bacillales</taxon>
        <taxon>Paenibacillaceae</taxon>
        <taxon>Paenibacillus</taxon>
    </lineage>
</organism>
<name>A0A433XHE2_9BACL</name>
<dbReference type="PANTHER" id="PTHR34580">
    <property type="match status" value="1"/>
</dbReference>
<gene>
    <name evidence="4" type="ORF">EJP77_07535</name>
</gene>